<dbReference type="PANTHER" id="PTHR38593:SF1">
    <property type="entry name" value="BLR2558 PROTEIN"/>
    <property type="match status" value="1"/>
</dbReference>
<dbReference type="InterPro" id="IPR025419">
    <property type="entry name" value="DUF4142"/>
</dbReference>
<dbReference type="InterPro" id="IPR012347">
    <property type="entry name" value="Ferritin-like"/>
</dbReference>
<feature type="signal peptide" evidence="1">
    <location>
        <begin position="1"/>
        <end position="30"/>
    </location>
</feature>
<evidence type="ECO:0000313" key="4">
    <source>
        <dbReference type="Proteomes" id="UP000292855"/>
    </source>
</evidence>
<dbReference type="Pfam" id="PF13628">
    <property type="entry name" value="DUF4142"/>
    <property type="match status" value="1"/>
</dbReference>
<protein>
    <submittedName>
        <fullName evidence="3">DUF4142 domain-containing protein</fullName>
    </submittedName>
</protein>
<keyword evidence="4" id="KW-1185">Reference proteome</keyword>
<dbReference type="OrthoDB" id="883203at2"/>
<keyword evidence="1" id="KW-0732">Signal</keyword>
<dbReference type="PANTHER" id="PTHR38593">
    <property type="entry name" value="BLR2558 PROTEIN"/>
    <property type="match status" value="1"/>
</dbReference>
<proteinExistence type="predicted"/>
<evidence type="ECO:0000259" key="2">
    <source>
        <dbReference type="Pfam" id="PF13628"/>
    </source>
</evidence>
<feature type="chain" id="PRO_5020618918" evidence="1">
    <location>
        <begin position="31"/>
        <end position="188"/>
    </location>
</feature>
<evidence type="ECO:0000313" key="3">
    <source>
        <dbReference type="EMBL" id="RZF58393.1"/>
    </source>
</evidence>
<evidence type="ECO:0000256" key="1">
    <source>
        <dbReference type="SAM" id="SignalP"/>
    </source>
</evidence>
<organism evidence="3 4">
    <name type="scientific">Sphingobacterium corticibacterium</name>
    <dbReference type="NCBI Taxonomy" id="2484746"/>
    <lineage>
        <taxon>Bacteria</taxon>
        <taxon>Pseudomonadati</taxon>
        <taxon>Bacteroidota</taxon>
        <taxon>Sphingobacteriia</taxon>
        <taxon>Sphingobacteriales</taxon>
        <taxon>Sphingobacteriaceae</taxon>
        <taxon>Sphingobacterium</taxon>
    </lineage>
</organism>
<dbReference type="Gene3D" id="1.20.1260.10">
    <property type="match status" value="1"/>
</dbReference>
<sequence>MKLKAMKMKKYFKYYIAVLSTVILSLPVFAQEINKDQDFLTTAARLNQFEIALGTQALNQSKNEEIKRYGQMLVDDHTKVQEELQEAAIAKKLIMPDGLEENQASILKSLSMLSDADFDNAFKDAVIKMHESTIALFENAADSLNDQELRSWAAAKIPSLTSHLEQAKSLQVRSESAPSMEVDSVETL</sequence>
<dbReference type="Proteomes" id="UP000292855">
    <property type="component" value="Unassembled WGS sequence"/>
</dbReference>
<reference evidence="3 4" key="1">
    <citation type="submission" date="2019-02" db="EMBL/GenBank/DDBJ databases">
        <authorList>
            <person name="Li Y."/>
        </authorList>
    </citation>
    <scope>NUCLEOTIDE SEQUENCE [LARGE SCALE GENOMIC DNA]</scope>
    <source>
        <strain evidence="3 4">30C10-4-7</strain>
    </source>
</reference>
<feature type="domain" description="DUF4142" evidence="2">
    <location>
        <begin position="35"/>
        <end position="170"/>
    </location>
</feature>
<dbReference type="EMBL" id="SGIT01000004">
    <property type="protein sequence ID" value="RZF58393.1"/>
    <property type="molecule type" value="Genomic_DNA"/>
</dbReference>
<gene>
    <name evidence="3" type="ORF">EWE74_17425</name>
</gene>
<name>A0A4Q6XFZ3_9SPHI</name>
<dbReference type="AlphaFoldDB" id="A0A4Q6XFZ3"/>
<accession>A0A4Q6XFZ3</accession>
<comment type="caution">
    <text evidence="3">The sequence shown here is derived from an EMBL/GenBank/DDBJ whole genome shotgun (WGS) entry which is preliminary data.</text>
</comment>